<evidence type="ECO:0008006" key="5">
    <source>
        <dbReference type="Google" id="ProtNLM"/>
    </source>
</evidence>
<name>A0AA87ZLJ8_FICCA</name>
<proteinExistence type="predicted"/>
<keyword evidence="4" id="KW-1185">Reference proteome</keyword>
<accession>A0AA87ZLJ8</accession>
<organism evidence="3 4">
    <name type="scientific">Ficus carica</name>
    <name type="common">Common fig</name>
    <dbReference type="NCBI Taxonomy" id="3494"/>
    <lineage>
        <taxon>Eukaryota</taxon>
        <taxon>Viridiplantae</taxon>
        <taxon>Streptophyta</taxon>
        <taxon>Embryophyta</taxon>
        <taxon>Tracheophyta</taxon>
        <taxon>Spermatophyta</taxon>
        <taxon>Magnoliopsida</taxon>
        <taxon>eudicotyledons</taxon>
        <taxon>Gunneridae</taxon>
        <taxon>Pentapetalae</taxon>
        <taxon>rosids</taxon>
        <taxon>fabids</taxon>
        <taxon>Rosales</taxon>
        <taxon>Moraceae</taxon>
        <taxon>Ficeae</taxon>
        <taxon>Ficus</taxon>
    </lineage>
</organism>
<dbReference type="InterPro" id="IPR040348">
    <property type="entry name" value="POLAR-like"/>
</dbReference>
<dbReference type="AlphaFoldDB" id="A0AA87ZLJ8"/>
<evidence type="ECO:0000256" key="1">
    <source>
        <dbReference type="SAM" id="Coils"/>
    </source>
</evidence>
<dbReference type="PANTHER" id="PTHR33476:SF22">
    <property type="entry name" value="PROTEIN POLAR LOCALIZATION DURING ASYMMETRIC DIVISION AND REDISTRIBUTION"/>
    <property type="match status" value="1"/>
</dbReference>
<evidence type="ECO:0000256" key="2">
    <source>
        <dbReference type="SAM" id="MobiDB-lite"/>
    </source>
</evidence>
<reference evidence="3" key="1">
    <citation type="submission" date="2023-07" db="EMBL/GenBank/DDBJ databases">
        <title>draft genome sequence of fig (Ficus carica).</title>
        <authorList>
            <person name="Takahashi T."/>
            <person name="Nishimura K."/>
        </authorList>
    </citation>
    <scope>NUCLEOTIDE SEQUENCE</scope>
</reference>
<sequence length="403" mass="45538">MNNEDENRHNLVFKTPDLSPPSSSPENRRLRIADILADEEHDDDDDCGGYGLLGVVEMSGDEERNRRGRSSGLHCSSPRRIIARCLAALRSPRGRRVSAFGREKRDELGQVSPHATCLMHVPNSRDSPVSGSESEDSGRCRIDASFSLGVACGLVYLIGASKTEITKMVEVRKQMEMLLQNFREELQNRNSFFKSTEIEDCVAYSTNHIQESSNSSSQISLQMDSTWTTSLVIPESETILECDDSSRPVVREREQPLTGMDELEAELEAELELLELHLDTERPLVLPEHQRLKGVMDTASSVSYSTSSTSAEVIDPHEAARIEVHSEVPPLELERKLHELLESRQQERIQELEEALECAKLKLREKELEVSWWKDTARLMSQHVPQRSQIVSQHDPITFHALT</sequence>
<dbReference type="PANTHER" id="PTHR33476">
    <property type="entry name" value="EMB|CAB62613.1"/>
    <property type="match status" value="1"/>
</dbReference>
<feature type="region of interest" description="Disordered" evidence="2">
    <location>
        <begin position="1"/>
        <end position="27"/>
    </location>
</feature>
<dbReference type="Proteomes" id="UP001187192">
    <property type="component" value="Unassembled WGS sequence"/>
</dbReference>
<comment type="caution">
    <text evidence="3">The sequence shown here is derived from an EMBL/GenBank/DDBJ whole genome shotgun (WGS) entry which is preliminary data.</text>
</comment>
<evidence type="ECO:0000313" key="3">
    <source>
        <dbReference type="EMBL" id="GMN35285.1"/>
    </source>
</evidence>
<evidence type="ECO:0000313" key="4">
    <source>
        <dbReference type="Proteomes" id="UP001187192"/>
    </source>
</evidence>
<dbReference type="EMBL" id="BTGU01000005">
    <property type="protein sequence ID" value="GMN35285.1"/>
    <property type="molecule type" value="Genomic_DNA"/>
</dbReference>
<keyword evidence="1" id="KW-0175">Coiled coil</keyword>
<feature type="coiled-coil region" evidence="1">
    <location>
        <begin position="335"/>
        <end position="369"/>
    </location>
</feature>
<protein>
    <recommendedName>
        <fullName evidence="5">Protein POLAR LOCALIZATION DURING ASYMMETRIC DIVISION AND REDISTRIBUTION-like</fullName>
    </recommendedName>
</protein>
<dbReference type="GO" id="GO:0008356">
    <property type="term" value="P:asymmetric cell division"/>
    <property type="evidence" value="ECO:0007669"/>
    <property type="project" value="InterPro"/>
</dbReference>
<gene>
    <name evidence="3" type="ORF">TIFTF001_005201</name>
</gene>